<dbReference type="InterPro" id="IPR056884">
    <property type="entry name" value="NPHP3-like_N"/>
</dbReference>
<dbReference type="PANTHER" id="PTHR46082:SF11">
    <property type="entry name" value="AAA+ ATPASE DOMAIN-CONTAINING PROTEIN-RELATED"/>
    <property type="match status" value="1"/>
</dbReference>
<sequence>MESASSRKRKQADIRIQKRSDEYTVGWICAICTEYTAAQAALDEEHERPDDMAPGDHNDYTVGRMGKHNVVISVLPDGEYGTDSAALVASNMLHSFANIKVGLMVGVGGGAPSEKRDIRLGDIVVSASREGHSGILQYDFGKMVQGEPFQLTRVLNQSPRILRAAVNGLESQYQRKGYDQLRRIIDDILQSNPKLQRKFGRPDVTSDRLYRSEIIHPTDGINTPDCSVSCGDDPSKLTTRPRRVADESSPVVHYGLIASANTLMKDAVLRDKLALEKNILCFEMEAAGLMNQFPCLVVRGICDYSDSHKNKQWQGYAAIAAAAYAKDILHRIPLKDIGTLQRVIREEKAQIPSDEQKQELLKSLKFDQHKDRHDNIKAAHPDTCKWLQESVEYLDWLNPDKIRDHHGFLWIKGKPGAGKSTIMKSAPLTARKDMRKRIIISFFFNARGDSLEKSTIGMYRSLLLQLLQHIPALQDKLDLSDFIKNHDTDYRWHIASH</sequence>
<proteinExistence type="predicted"/>
<dbReference type="AlphaFoldDB" id="A0A2P4ZPW1"/>
<dbReference type="Pfam" id="PF24883">
    <property type="entry name" value="NPHP3_N"/>
    <property type="match status" value="1"/>
</dbReference>
<gene>
    <name evidence="3" type="ORF">TGAM01_v204826</name>
</gene>
<dbReference type="SUPFAM" id="SSF53167">
    <property type="entry name" value="Purine and uridine phosphorylases"/>
    <property type="match status" value="1"/>
</dbReference>
<dbReference type="GO" id="GO:0003824">
    <property type="term" value="F:catalytic activity"/>
    <property type="evidence" value="ECO:0007669"/>
    <property type="project" value="InterPro"/>
</dbReference>
<comment type="caution">
    <text evidence="3">The sequence shown here is derived from an EMBL/GenBank/DDBJ whole genome shotgun (WGS) entry which is preliminary data.</text>
</comment>
<dbReference type="STRING" id="398673.A0A2P4ZPW1"/>
<dbReference type="GO" id="GO:0009116">
    <property type="term" value="P:nucleoside metabolic process"/>
    <property type="evidence" value="ECO:0007669"/>
    <property type="project" value="InterPro"/>
</dbReference>
<evidence type="ECO:0000259" key="2">
    <source>
        <dbReference type="Pfam" id="PF24883"/>
    </source>
</evidence>
<dbReference type="EMBL" id="JPDN02000014">
    <property type="protein sequence ID" value="PON26350.1"/>
    <property type="molecule type" value="Genomic_DNA"/>
</dbReference>
<feature type="domain" description="Nephrocystin 3-like N-terminal" evidence="2">
    <location>
        <begin position="382"/>
        <end position="478"/>
    </location>
</feature>
<dbReference type="InterPro" id="IPR035994">
    <property type="entry name" value="Nucleoside_phosphorylase_sf"/>
</dbReference>
<evidence type="ECO:0000256" key="1">
    <source>
        <dbReference type="ARBA" id="ARBA00022737"/>
    </source>
</evidence>
<protein>
    <recommendedName>
        <fullName evidence="2">Nephrocystin 3-like N-terminal domain-containing protein</fullName>
    </recommendedName>
</protein>
<dbReference type="RefSeq" id="XP_018665268.1">
    <property type="nucleotide sequence ID" value="XM_018801475.1"/>
</dbReference>
<organism evidence="3 4">
    <name type="scientific">Trichoderma gamsii</name>
    <dbReference type="NCBI Taxonomy" id="398673"/>
    <lineage>
        <taxon>Eukaryota</taxon>
        <taxon>Fungi</taxon>
        <taxon>Dikarya</taxon>
        <taxon>Ascomycota</taxon>
        <taxon>Pezizomycotina</taxon>
        <taxon>Sordariomycetes</taxon>
        <taxon>Hypocreomycetidae</taxon>
        <taxon>Hypocreales</taxon>
        <taxon>Hypocreaceae</taxon>
        <taxon>Trichoderma</taxon>
    </lineage>
</organism>
<keyword evidence="1" id="KW-0677">Repeat</keyword>
<evidence type="ECO:0000313" key="4">
    <source>
        <dbReference type="Proteomes" id="UP000054821"/>
    </source>
</evidence>
<dbReference type="Gene3D" id="3.40.50.1580">
    <property type="entry name" value="Nucleoside phosphorylase domain"/>
    <property type="match status" value="1"/>
</dbReference>
<dbReference type="PANTHER" id="PTHR46082">
    <property type="entry name" value="ATP/GTP-BINDING PROTEIN-RELATED"/>
    <property type="match status" value="1"/>
</dbReference>
<dbReference type="GeneID" id="29981558"/>
<name>A0A2P4ZPW1_9HYPO</name>
<accession>A0A2P4ZPW1</accession>
<dbReference type="InterPro" id="IPR053137">
    <property type="entry name" value="NLR-like"/>
</dbReference>
<reference evidence="3 4" key="1">
    <citation type="journal article" date="2016" name="Genome Announc.">
        <title>Draft Whole-Genome Sequence of Trichoderma gamsii T6085, a Promising Biocontrol Agent of Fusarium Head Blight on Wheat.</title>
        <authorList>
            <person name="Baroncelli R."/>
            <person name="Zapparata A."/>
            <person name="Piaggeschi G."/>
            <person name="Sarrocco S."/>
            <person name="Vannacci G."/>
        </authorList>
    </citation>
    <scope>NUCLEOTIDE SEQUENCE [LARGE SCALE GENOMIC DNA]</scope>
    <source>
        <strain evidence="3 4">T6085</strain>
    </source>
</reference>
<evidence type="ECO:0000313" key="3">
    <source>
        <dbReference type="EMBL" id="PON26350.1"/>
    </source>
</evidence>
<dbReference type="Proteomes" id="UP000054821">
    <property type="component" value="Unassembled WGS sequence"/>
</dbReference>
<keyword evidence="4" id="KW-1185">Reference proteome</keyword>